<accession>A0A1I7WMI3</accession>
<dbReference type="GO" id="GO:0032874">
    <property type="term" value="P:positive regulation of stress-activated MAPK cascade"/>
    <property type="evidence" value="ECO:0007669"/>
    <property type="project" value="TreeGrafter"/>
</dbReference>
<keyword evidence="2" id="KW-0677">Repeat</keyword>
<dbReference type="PANTHER" id="PTHR46428">
    <property type="entry name" value="KELCH DOMAIN-CONTAINING PROTEIN 10"/>
    <property type="match status" value="1"/>
</dbReference>
<dbReference type="InterPro" id="IPR015915">
    <property type="entry name" value="Kelch-typ_b-propeller"/>
</dbReference>
<dbReference type="Pfam" id="PF24681">
    <property type="entry name" value="Kelch_KLHDC2_KLHL20_DRC7"/>
    <property type="match status" value="1"/>
</dbReference>
<evidence type="ECO:0000256" key="1">
    <source>
        <dbReference type="ARBA" id="ARBA00022441"/>
    </source>
</evidence>
<dbReference type="SUPFAM" id="SSF117281">
    <property type="entry name" value="Kelch motif"/>
    <property type="match status" value="1"/>
</dbReference>
<evidence type="ECO:0000256" key="3">
    <source>
        <dbReference type="ARBA" id="ARBA00038487"/>
    </source>
</evidence>
<feature type="domain" description="C2H2-type" evidence="5">
    <location>
        <begin position="372"/>
        <end position="395"/>
    </location>
</feature>
<dbReference type="InterPro" id="IPR006652">
    <property type="entry name" value="Kelch_1"/>
</dbReference>
<keyword evidence="1" id="KW-0880">Kelch repeat</keyword>
<evidence type="ECO:0000256" key="2">
    <source>
        <dbReference type="ARBA" id="ARBA00022737"/>
    </source>
</evidence>
<name>A0A1I7WMI3_HETBA</name>
<proteinExistence type="inferred from homology"/>
<dbReference type="Pfam" id="PF01344">
    <property type="entry name" value="Kelch_1"/>
    <property type="match status" value="1"/>
</dbReference>
<sequence>MAVEFFRGFPALHKLFSSHCDPNDVTFPRTEMNLMQFQKMRIGDGEHKEEEQPINMDLFALGNLMDSYGFLYLVTMSLATPILARAHRNRVRQPGARSGHRVFIDEDFLYIMGGYDRTEDIARIYRDVWRYNLMTRNWQKMTVSGEFPSALASFTLCQMSPFSRDFVVFGGTSVPFGDTTSGEVYMLTIDDTQNSITSILLQVEGDKRPTYGHAMVRGPDPCSFYIIGGTTGHEFFLDVDRLHLSQGKWSWTASGRGNREGRYRLETILDGNLIYFFGGGKPDHLDSLRELIVFDLKANTYKQLQTLPDKELTESLGEDHGFPKERSESRTNEGQYCWLAPPSLRTFAAITLRHSVDKERYMSLSLLTYNTCGYGGCGLHFANQYDLIAHIEFTHIQYSILLTDLHHVVQKSLKYRSIIIENGIISVNFFKTWIYFLYMRDAHIIREHYFNTINYGYVPKSHSKKSDPETRFRCQLPDLHVLIDASSVQRNIRPLRDSQIMSYKLTRSNQASLKAPLPVRSLPAPQARYSQHQISQQTTGQMLQQQIQQRRKEAQMVVQQAHLQVSQSQTLQSGRFIIS</sequence>
<protein>
    <recommendedName>
        <fullName evidence="4">Kelch domain-containing protein 10</fullName>
    </recommendedName>
</protein>
<dbReference type="InterPro" id="IPR013087">
    <property type="entry name" value="Znf_C2H2_type"/>
</dbReference>
<dbReference type="PANTHER" id="PTHR46428:SF1">
    <property type="entry name" value="KELCH DOMAIN-CONTAINING PROTEIN 10"/>
    <property type="match status" value="1"/>
</dbReference>
<dbReference type="Proteomes" id="UP000095283">
    <property type="component" value="Unplaced"/>
</dbReference>
<reference evidence="7" key="1">
    <citation type="submission" date="2016-11" db="UniProtKB">
        <authorList>
            <consortium name="WormBaseParasite"/>
        </authorList>
    </citation>
    <scope>IDENTIFICATION</scope>
</reference>
<dbReference type="WBParaSite" id="Hba_06363">
    <property type="protein sequence ID" value="Hba_06363"/>
    <property type="gene ID" value="Hba_06363"/>
</dbReference>
<evidence type="ECO:0000313" key="6">
    <source>
        <dbReference type="Proteomes" id="UP000095283"/>
    </source>
</evidence>
<dbReference type="AlphaFoldDB" id="A0A1I7WMI3"/>
<keyword evidence="6" id="KW-1185">Reference proteome</keyword>
<evidence type="ECO:0000313" key="7">
    <source>
        <dbReference type="WBParaSite" id="Hba_06363"/>
    </source>
</evidence>
<dbReference type="PROSITE" id="PS00028">
    <property type="entry name" value="ZINC_FINGER_C2H2_1"/>
    <property type="match status" value="1"/>
</dbReference>
<evidence type="ECO:0000259" key="5">
    <source>
        <dbReference type="PROSITE" id="PS00028"/>
    </source>
</evidence>
<dbReference type="Gene3D" id="2.120.10.80">
    <property type="entry name" value="Kelch-type beta propeller"/>
    <property type="match status" value="1"/>
</dbReference>
<organism evidence="6 7">
    <name type="scientific">Heterorhabditis bacteriophora</name>
    <name type="common">Entomopathogenic nematode worm</name>
    <dbReference type="NCBI Taxonomy" id="37862"/>
    <lineage>
        <taxon>Eukaryota</taxon>
        <taxon>Metazoa</taxon>
        <taxon>Ecdysozoa</taxon>
        <taxon>Nematoda</taxon>
        <taxon>Chromadorea</taxon>
        <taxon>Rhabditida</taxon>
        <taxon>Rhabditina</taxon>
        <taxon>Rhabditomorpha</taxon>
        <taxon>Strongyloidea</taxon>
        <taxon>Heterorhabditidae</taxon>
        <taxon>Heterorhabditis</taxon>
    </lineage>
</organism>
<evidence type="ECO:0000256" key="4">
    <source>
        <dbReference type="ARBA" id="ARBA00041041"/>
    </source>
</evidence>
<dbReference type="InterPro" id="IPR052125">
    <property type="entry name" value="KLHDC10"/>
</dbReference>
<comment type="similarity">
    <text evidence="3">Belongs to the KLHDC10 family.</text>
</comment>